<dbReference type="EMBL" id="JARGYU010000002">
    <property type="protein sequence ID" value="MDZ5761414.1"/>
    <property type="molecule type" value="Genomic_DNA"/>
</dbReference>
<name>A0AAE4VL55_9RICK</name>
<dbReference type="AlphaFoldDB" id="A0AAE4VL55"/>
<comment type="caution">
    <text evidence="2">The sequence shown here is derived from an EMBL/GenBank/DDBJ whole genome shotgun (WGS) entry which is preliminary data.</text>
</comment>
<sequence>MEIYMYLVYNILLNIILIIRYYLYKYNKNNKIIKIKISKKYNICINITN</sequence>
<evidence type="ECO:0000313" key="2">
    <source>
        <dbReference type="EMBL" id="MDZ5761414.1"/>
    </source>
</evidence>
<evidence type="ECO:0000256" key="1">
    <source>
        <dbReference type="SAM" id="Phobius"/>
    </source>
</evidence>
<keyword evidence="1" id="KW-0472">Membrane</keyword>
<organism evidence="2 3">
    <name type="scientific">Lyticum sinuosum</name>
    <dbReference type="NCBI Taxonomy" id="1332059"/>
    <lineage>
        <taxon>Bacteria</taxon>
        <taxon>Pseudomonadati</taxon>
        <taxon>Pseudomonadota</taxon>
        <taxon>Alphaproteobacteria</taxon>
        <taxon>Rickettsiales</taxon>
        <taxon>Lyticum</taxon>
    </lineage>
</organism>
<keyword evidence="1" id="KW-1133">Transmembrane helix</keyword>
<proteinExistence type="predicted"/>
<protein>
    <submittedName>
        <fullName evidence="2">Uncharacterized protein</fullName>
    </submittedName>
</protein>
<accession>A0AAE4VL55</accession>
<keyword evidence="3" id="KW-1185">Reference proteome</keyword>
<dbReference type="Proteomes" id="UP001289135">
    <property type="component" value="Unassembled WGS sequence"/>
</dbReference>
<feature type="transmembrane region" description="Helical" evidence="1">
    <location>
        <begin position="6"/>
        <end position="24"/>
    </location>
</feature>
<keyword evidence="1" id="KW-0812">Transmembrane</keyword>
<evidence type="ECO:0000313" key="3">
    <source>
        <dbReference type="Proteomes" id="UP001289135"/>
    </source>
</evidence>
<gene>
    <name evidence="2" type="ORF">Lyticum_00589</name>
</gene>
<reference evidence="2" key="1">
    <citation type="submission" date="2023-02" db="EMBL/GenBank/DDBJ databases">
        <title>Host association and intracellularity evolved multiple times independently in the Rickettsiales.</title>
        <authorList>
            <person name="Castelli M."/>
            <person name="Nardi T."/>
            <person name="Gammuto L."/>
            <person name="Bellinzona G."/>
            <person name="Sabaneyeva E."/>
            <person name="Potekhin A."/>
            <person name="Serra V."/>
            <person name="Petroni G."/>
            <person name="Sassera D."/>
        </authorList>
    </citation>
    <scope>NUCLEOTIDE SEQUENCE</scope>
    <source>
        <strain evidence="2">USBL-36I1</strain>
    </source>
</reference>